<dbReference type="InterPro" id="IPR056888">
    <property type="entry name" value="NET2A-D/KIP1-like_dom"/>
</dbReference>
<evidence type="ECO:0000313" key="6">
    <source>
        <dbReference type="Proteomes" id="UP001630127"/>
    </source>
</evidence>
<sequence>MLQRAASNAYSWWWASHIRTKQSKWLEQSLQDMENKVQYMLKLIEEDGDSFAKRAEMYYKKRPELINFVEESYRAFRALAERYDHLSTELQNANNTIATLCPDQIQLAMDEEDDLCSPKLPKGFNPQIPNTNASTVPKVPKAPRDWKGLINASKQMQAKKLPKADEANKMIAKSGLTKTDAFEEIDKLQKDILALQTVKEFVKSSYQSGLSKYWGIENQIMEKQQRVCSLQDEFGVGKVIEDNEARTLMAEAALRSCQETLTQLQEKQERSNQEAREEYKKIEDARQKLKSIRQKFLHHQTTDEEEKANEKDKSARVGDKSESLNEEDGQAIKETEAGTWASLTVTQLAEKIDDLVNKVINLETAVSSQTVLIDRMRTEADELHGQIRVLEEDKANLIGDTQMLNIRVKKMEEKLHGIQDLNQNVEKQNNHLQTNFAEARSSLDHLSEKLNSVKPDEEIEVTISSEKQKPGYAVDIPMNTKDPKDIKEQDSEESINDQGKEGKTAGKKTVKFQEPIVNVRVDEKNATQKEEDLSKTGSQVETDKKDEFNWQQMLLSGMEDKEKILLTEYTTILRNYKDTKKKLTDMEKDKDCQFELAVQIRELRVAIAKRDEDIQCLQKRLNDLQGEGNNVKENECTSSNDWSLKPGAETEDLTANVRVADKEDEDIKLILMEQPVVKSQVEEKLRMEIDGILDENLDFWLRFSTTFHLVQKFRTTVQDLNQEISRLKEKKKQEESTSDLKSEVRPIYKHLKEIQTELTVWLEQSVMLKAELERRFSSLCSIQERITTALKEGVEEEEIRFSSHQAAKFQGEILNMKQENNKVREELQAGVDHVTALQAEIEQTLKMLDEEFELSANQPQLRYTASRSRVPLRSFIFGTKLKKQKHSIFSFNRKYQALRAGLPM</sequence>
<dbReference type="Proteomes" id="UP001630127">
    <property type="component" value="Unassembled WGS sequence"/>
</dbReference>
<proteinExistence type="predicted"/>
<dbReference type="EMBL" id="JBJUIK010000005">
    <property type="protein sequence ID" value="KAL3527547.1"/>
    <property type="molecule type" value="Genomic_DNA"/>
</dbReference>
<evidence type="ECO:0000259" key="4">
    <source>
        <dbReference type="PROSITE" id="PS51774"/>
    </source>
</evidence>
<dbReference type="PANTHER" id="PTHR31631">
    <property type="entry name" value="PROTEIN NETWORKED 2D"/>
    <property type="match status" value="1"/>
</dbReference>
<dbReference type="PANTHER" id="PTHR31631:SF0">
    <property type="entry name" value="PROTEIN NETWORKED 2D"/>
    <property type="match status" value="1"/>
</dbReference>
<dbReference type="Pfam" id="PF07765">
    <property type="entry name" value="KIP1"/>
    <property type="match status" value="1"/>
</dbReference>
<evidence type="ECO:0000256" key="1">
    <source>
        <dbReference type="ARBA" id="ARBA00023054"/>
    </source>
</evidence>
<feature type="region of interest" description="Disordered" evidence="3">
    <location>
        <begin position="297"/>
        <end position="330"/>
    </location>
</feature>
<reference evidence="5 6" key="1">
    <citation type="submission" date="2024-11" db="EMBL/GenBank/DDBJ databases">
        <title>A near-complete genome assembly of Cinchona calisaya.</title>
        <authorList>
            <person name="Lian D.C."/>
            <person name="Zhao X.W."/>
            <person name="Wei L."/>
        </authorList>
    </citation>
    <scope>NUCLEOTIDE SEQUENCE [LARGE SCALE GENOMIC DNA]</scope>
    <source>
        <tissue evidence="5">Nenye</tissue>
    </source>
</reference>
<keyword evidence="6" id="KW-1185">Reference proteome</keyword>
<feature type="coiled-coil region" evidence="2">
    <location>
        <begin position="710"/>
        <end position="737"/>
    </location>
</feature>
<dbReference type="AlphaFoldDB" id="A0ABD3A759"/>
<dbReference type="PROSITE" id="PS51774">
    <property type="entry name" value="NAB"/>
    <property type="match status" value="1"/>
</dbReference>
<gene>
    <name evidence="5" type="ORF">ACH5RR_012203</name>
</gene>
<evidence type="ECO:0000256" key="3">
    <source>
        <dbReference type="SAM" id="MobiDB-lite"/>
    </source>
</evidence>
<evidence type="ECO:0000256" key="2">
    <source>
        <dbReference type="SAM" id="Coils"/>
    </source>
</evidence>
<accession>A0ABD3A759</accession>
<feature type="coiled-coil region" evidence="2">
    <location>
        <begin position="345"/>
        <end position="449"/>
    </location>
</feature>
<dbReference type="InterPro" id="IPR056889">
    <property type="entry name" value="NET2A-D/KIP1-like_C"/>
</dbReference>
<organism evidence="5 6">
    <name type="scientific">Cinchona calisaya</name>
    <dbReference type="NCBI Taxonomy" id="153742"/>
    <lineage>
        <taxon>Eukaryota</taxon>
        <taxon>Viridiplantae</taxon>
        <taxon>Streptophyta</taxon>
        <taxon>Embryophyta</taxon>
        <taxon>Tracheophyta</taxon>
        <taxon>Spermatophyta</taxon>
        <taxon>Magnoliopsida</taxon>
        <taxon>eudicotyledons</taxon>
        <taxon>Gunneridae</taxon>
        <taxon>Pentapetalae</taxon>
        <taxon>asterids</taxon>
        <taxon>lamiids</taxon>
        <taxon>Gentianales</taxon>
        <taxon>Rubiaceae</taxon>
        <taxon>Cinchonoideae</taxon>
        <taxon>Cinchoneae</taxon>
        <taxon>Cinchona</taxon>
    </lineage>
</organism>
<dbReference type="InterPro" id="IPR011684">
    <property type="entry name" value="NAB"/>
</dbReference>
<dbReference type="Pfam" id="PF24918">
    <property type="entry name" value="NET2A_C"/>
    <property type="match status" value="1"/>
</dbReference>
<keyword evidence="1 2" id="KW-0175">Coiled coil</keyword>
<feature type="coiled-coil region" evidence="2">
    <location>
        <begin position="607"/>
        <end position="634"/>
    </location>
</feature>
<feature type="region of interest" description="Disordered" evidence="3">
    <location>
        <begin position="473"/>
        <end position="508"/>
    </location>
</feature>
<feature type="compositionally biased region" description="Basic and acidic residues" evidence="3">
    <location>
        <begin position="308"/>
        <end position="323"/>
    </location>
</feature>
<evidence type="ECO:0000313" key="5">
    <source>
        <dbReference type="EMBL" id="KAL3527547.1"/>
    </source>
</evidence>
<protein>
    <recommendedName>
        <fullName evidence="4">NAB domain-containing protein</fullName>
    </recommendedName>
</protein>
<feature type="coiled-coil region" evidence="2">
    <location>
        <begin position="250"/>
        <end position="295"/>
    </location>
</feature>
<comment type="caution">
    <text evidence="5">The sequence shown here is derived from an EMBL/GenBank/DDBJ whole genome shotgun (WGS) entry which is preliminary data.</text>
</comment>
<feature type="domain" description="NAB" evidence="4">
    <location>
        <begin position="10"/>
        <end position="90"/>
    </location>
</feature>
<dbReference type="Pfam" id="PF25014">
    <property type="entry name" value="NET2A"/>
    <property type="match status" value="1"/>
</dbReference>
<name>A0ABD3A759_9GENT</name>